<evidence type="ECO:0000313" key="2">
    <source>
        <dbReference type="EMBL" id="MXO01798.1"/>
    </source>
</evidence>
<name>A0A6N8TKM9_SHIZO</name>
<comment type="caution">
    <text evidence="2">The sequence shown here is derived from an EMBL/GenBank/DDBJ whole genome shotgun (WGS) entry which is preliminary data.</text>
</comment>
<sequence length="182" mass="20129">MLLAAFSAVGVLLLISFLPFLLKFLGYEYFPSAQWVTDSYLLSLVTGLVLAGLFLAAGARFVYKRPKRGRDNTPYLIILPFVGYALGRFIVLVSIPMIITFVSGYQIAHVFTISKADDLPSGKCIYPISLKELPWFYDTLCYIPEDLRKRMAPGHKIVLAGSGTRMGVFVTTLGGFYGEPSP</sequence>
<gene>
    <name evidence="2" type="ORF">GR156_15870</name>
</gene>
<dbReference type="RefSeq" id="WP_160787162.1">
    <property type="nucleotide sequence ID" value="NZ_CP086610.1"/>
</dbReference>
<protein>
    <submittedName>
        <fullName evidence="2">Uncharacterized protein</fullName>
    </submittedName>
</protein>
<evidence type="ECO:0000256" key="1">
    <source>
        <dbReference type="SAM" id="Phobius"/>
    </source>
</evidence>
<keyword evidence="1" id="KW-0472">Membrane</keyword>
<proteinExistence type="predicted"/>
<reference evidence="2 3" key="1">
    <citation type="submission" date="2019-12" db="EMBL/GenBank/DDBJ databases">
        <title>Shinella granuli gen. nov., sp. nov., and proposal of the reclassification of Zoogloea ramigera ATCC 19623 as Shinella zoogloeoides sp. nov.</title>
        <authorList>
            <person name="Gao J."/>
        </authorList>
    </citation>
    <scope>NUCLEOTIDE SEQUENCE [LARGE SCALE GENOMIC DNA]</scope>
    <source>
        <strain evidence="2 3">DSM 287</strain>
    </source>
</reference>
<feature type="transmembrane region" description="Helical" evidence="1">
    <location>
        <begin position="41"/>
        <end position="63"/>
    </location>
</feature>
<dbReference type="AlphaFoldDB" id="A0A6N8TKM9"/>
<accession>A0A6N8TKM9</accession>
<dbReference type="OrthoDB" id="8402446at2"/>
<keyword evidence="1" id="KW-0812">Transmembrane</keyword>
<organism evidence="2 3">
    <name type="scientific">Shinella zoogloeoides</name>
    <name type="common">Crabtreella saccharophila</name>
    <dbReference type="NCBI Taxonomy" id="352475"/>
    <lineage>
        <taxon>Bacteria</taxon>
        <taxon>Pseudomonadati</taxon>
        <taxon>Pseudomonadota</taxon>
        <taxon>Alphaproteobacteria</taxon>
        <taxon>Hyphomicrobiales</taxon>
        <taxon>Rhizobiaceae</taxon>
        <taxon>Shinella</taxon>
    </lineage>
</organism>
<keyword evidence="1" id="KW-1133">Transmembrane helix</keyword>
<dbReference type="EMBL" id="WUML01000014">
    <property type="protein sequence ID" value="MXO01798.1"/>
    <property type="molecule type" value="Genomic_DNA"/>
</dbReference>
<evidence type="ECO:0000313" key="3">
    <source>
        <dbReference type="Proteomes" id="UP000440304"/>
    </source>
</evidence>
<feature type="transmembrane region" description="Helical" evidence="1">
    <location>
        <begin position="75"/>
        <end position="99"/>
    </location>
</feature>
<dbReference type="Proteomes" id="UP000440304">
    <property type="component" value="Unassembled WGS sequence"/>
</dbReference>